<reference evidence="2 3" key="1">
    <citation type="submission" date="2014-07" db="EMBL/GenBank/DDBJ databases">
        <title>Complete genome sequence of a moderately halophilic bacterium Terribacillus aidingensis MP602, isolated from Cryptomeria fortunei in Tianmu mountain in China.</title>
        <authorList>
            <person name="Wang Y."/>
            <person name="Lu P."/>
            <person name="Zhang L."/>
        </authorList>
    </citation>
    <scope>NUCLEOTIDE SEQUENCE [LARGE SCALE GENOMIC DNA]</scope>
    <source>
        <strain evidence="2 3">MP602</strain>
    </source>
</reference>
<keyword evidence="1" id="KW-0472">Membrane</keyword>
<evidence type="ECO:0000256" key="1">
    <source>
        <dbReference type="SAM" id="Phobius"/>
    </source>
</evidence>
<dbReference type="KEGG" id="tap:GZ22_04020"/>
<keyword evidence="1" id="KW-0812">Transmembrane</keyword>
<accession>A0A075LN98</accession>
<proteinExistence type="predicted"/>
<evidence type="ECO:0000313" key="2">
    <source>
        <dbReference type="EMBL" id="AIF65878.1"/>
    </source>
</evidence>
<keyword evidence="1" id="KW-1133">Transmembrane helix</keyword>
<dbReference type="AlphaFoldDB" id="A0A075LN98"/>
<name>A0A075LN98_9BACI</name>
<dbReference type="Proteomes" id="UP000027980">
    <property type="component" value="Chromosome"/>
</dbReference>
<feature type="transmembrane region" description="Helical" evidence="1">
    <location>
        <begin position="79"/>
        <end position="97"/>
    </location>
</feature>
<protein>
    <submittedName>
        <fullName evidence="2">Uncharacterized protein</fullName>
    </submittedName>
</protein>
<dbReference type="HOGENOM" id="CLU_2195641_0_0_9"/>
<gene>
    <name evidence="2" type="ORF">GZ22_04020</name>
</gene>
<evidence type="ECO:0000313" key="3">
    <source>
        <dbReference type="Proteomes" id="UP000027980"/>
    </source>
</evidence>
<organism evidence="2 3">
    <name type="scientific">Terribacillus saccharophilus</name>
    <dbReference type="NCBI Taxonomy" id="361277"/>
    <lineage>
        <taxon>Bacteria</taxon>
        <taxon>Bacillati</taxon>
        <taxon>Bacillota</taxon>
        <taxon>Bacilli</taxon>
        <taxon>Bacillales</taxon>
        <taxon>Bacillaceae</taxon>
        <taxon>Terribacillus</taxon>
    </lineage>
</organism>
<dbReference type="EMBL" id="CP008876">
    <property type="protein sequence ID" value="AIF65878.1"/>
    <property type="molecule type" value="Genomic_DNA"/>
</dbReference>
<sequence>MAQLVCHSPPLWGLNDDGSIFILVGGSTWPIRPTLPPRILKMDPDGNIEVLVYQLKKVRKLKGSFGAKLVYGVLNRMEVMLSCLLGVCVILMSWSLMRMASCTLRIIV</sequence>